<dbReference type="PANTHER" id="PTHR43133">
    <property type="entry name" value="RNA POLYMERASE ECF-TYPE SIGMA FACTO"/>
    <property type="match status" value="1"/>
</dbReference>
<dbReference type="PANTHER" id="PTHR43133:SF8">
    <property type="entry name" value="RNA POLYMERASE SIGMA FACTOR HI_1459-RELATED"/>
    <property type="match status" value="1"/>
</dbReference>
<dbReference type="InterPro" id="IPR013249">
    <property type="entry name" value="RNA_pol_sigma70_r4_t2"/>
</dbReference>
<dbReference type="Pfam" id="PF04542">
    <property type="entry name" value="Sigma70_r2"/>
    <property type="match status" value="1"/>
</dbReference>
<dbReference type="InterPro" id="IPR039425">
    <property type="entry name" value="RNA_pol_sigma-70-like"/>
</dbReference>
<dbReference type="SUPFAM" id="SSF88946">
    <property type="entry name" value="Sigma2 domain of RNA polymerase sigma factors"/>
    <property type="match status" value="1"/>
</dbReference>
<reference evidence="9" key="2">
    <citation type="submission" date="2020-09" db="EMBL/GenBank/DDBJ databases">
        <authorList>
            <person name="Sun Q."/>
            <person name="Zhou Y."/>
        </authorList>
    </citation>
    <scope>NUCLEOTIDE SEQUENCE</scope>
    <source>
        <strain evidence="9">CGMCC 1.12408</strain>
    </source>
</reference>
<evidence type="ECO:0000313" key="9">
    <source>
        <dbReference type="EMBL" id="GGA91587.1"/>
    </source>
</evidence>
<dbReference type="AlphaFoldDB" id="A0A916SB15"/>
<evidence type="ECO:0000256" key="1">
    <source>
        <dbReference type="ARBA" id="ARBA00010641"/>
    </source>
</evidence>
<name>A0A916SB15_9BACI</name>
<dbReference type="GO" id="GO:0006352">
    <property type="term" value="P:DNA-templated transcription initiation"/>
    <property type="evidence" value="ECO:0007669"/>
    <property type="project" value="InterPro"/>
</dbReference>
<keyword evidence="10" id="KW-1185">Reference proteome</keyword>
<dbReference type="RefSeq" id="WP_188386220.1">
    <property type="nucleotide sequence ID" value="NZ_BMEY01000030.1"/>
</dbReference>
<keyword evidence="2" id="KW-0805">Transcription regulation</keyword>
<gene>
    <name evidence="9" type="ORF">GCM10008025_37610</name>
</gene>
<dbReference type="InterPro" id="IPR013325">
    <property type="entry name" value="RNA_pol_sigma_r2"/>
</dbReference>
<evidence type="ECO:0000256" key="6">
    <source>
        <dbReference type="SAM" id="MobiDB-lite"/>
    </source>
</evidence>
<feature type="domain" description="RNA polymerase sigma factor 70 region 4 type 2" evidence="8">
    <location>
        <begin position="139"/>
        <end position="173"/>
    </location>
</feature>
<dbReference type="InterPro" id="IPR014284">
    <property type="entry name" value="RNA_pol_sigma-70_dom"/>
</dbReference>
<dbReference type="EMBL" id="BMEY01000030">
    <property type="protein sequence ID" value="GGA91587.1"/>
    <property type="molecule type" value="Genomic_DNA"/>
</dbReference>
<evidence type="ECO:0000259" key="8">
    <source>
        <dbReference type="Pfam" id="PF08281"/>
    </source>
</evidence>
<keyword evidence="3" id="KW-0731">Sigma factor</keyword>
<sequence>MVRGTNKFSFEEIYNQNKNRIHYQIHRLNIRDPHNEFYVEGIYALWNAYKKYEPDKGQMATYFNYIIRNRLIDMLRSKTREQENDQAYIERKSIESHDGNRSSTSNGPLPTMQGIEVEDPKLWEEIKNILTENQWKWVQYYVIQGYSQKEIAEKEEVTVDAVKGWAKQARKKLRESGLFEV</sequence>
<feature type="domain" description="RNA polymerase sigma-70 region 2" evidence="7">
    <location>
        <begin position="14"/>
        <end position="80"/>
    </location>
</feature>
<proteinExistence type="inferred from homology"/>
<evidence type="ECO:0000256" key="2">
    <source>
        <dbReference type="ARBA" id="ARBA00023015"/>
    </source>
</evidence>
<dbReference type="Gene3D" id="1.10.1740.10">
    <property type="match status" value="1"/>
</dbReference>
<accession>A0A916SB15</accession>
<reference evidence="9" key="1">
    <citation type="journal article" date="2014" name="Int. J. Syst. Evol. Microbiol.">
        <title>Complete genome sequence of Corynebacterium casei LMG S-19264T (=DSM 44701T), isolated from a smear-ripened cheese.</title>
        <authorList>
            <consortium name="US DOE Joint Genome Institute (JGI-PGF)"/>
            <person name="Walter F."/>
            <person name="Albersmeier A."/>
            <person name="Kalinowski J."/>
            <person name="Ruckert C."/>
        </authorList>
    </citation>
    <scope>NUCLEOTIDE SEQUENCE</scope>
    <source>
        <strain evidence="9">CGMCC 1.12408</strain>
    </source>
</reference>
<dbReference type="GO" id="GO:0016987">
    <property type="term" value="F:sigma factor activity"/>
    <property type="evidence" value="ECO:0007669"/>
    <property type="project" value="UniProtKB-KW"/>
</dbReference>
<dbReference type="GO" id="GO:0003677">
    <property type="term" value="F:DNA binding"/>
    <property type="evidence" value="ECO:0007669"/>
    <property type="project" value="UniProtKB-KW"/>
</dbReference>
<dbReference type="SUPFAM" id="SSF88659">
    <property type="entry name" value="Sigma3 and sigma4 domains of RNA polymerase sigma factors"/>
    <property type="match status" value="1"/>
</dbReference>
<comment type="similarity">
    <text evidence="1">Belongs to the sigma-70 factor family. ECF subfamily.</text>
</comment>
<keyword evidence="4" id="KW-0238">DNA-binding</keyword>
<evidence type="ECO:0000256" key="5">
    <source>
        <dbReference type="ARBA" id="ARBA00023163"/>
    </source>
</evidence>
<feature type="region of interest" description="Disordered" evidence="6">
    <location>
        <begin position="90"/>
        <end position="113"/>
    </location>
</feature>
<feature type="compositionally biased region" description="Basic and acidic residues" evidence="6">
    <location>
        <begin position="90"/>
        <end position="100"/>
    </location>
</feature>
<comment type="caution">
    <text evidence="9">The sequence shown here is derived from an EMBL/GenBank/DDBJ whole genome shotgun (WGS) entry which is preliminary data.</text>
</comment>
<evidence type="ECO:0008006" key="11">
    <source>
        <dbReference type="Google" id="ProtNLM"/>
    </source>
</evidence>
<evidence type="ECO:0000256" key="4">
    <source>
        <dbReference type="ARBA" id="ARBA00023125"/>
    </source>
</evidence>
<dbReference type="InterPro" id="IPR036388">
    <property type="entry name" value="WH-like_DNA-bd_sf"/>
</dbReference>
<evidence type="ECO:0000313" key="10">
    <source>
        <dbReference type="Proteomes" id="UP000613512"/>
    </source>
</evidence>
<organism evidence="9 10">
    <name type="scientific">Ornithinibacillus halotolerans</name>
    <dbReference type="NCBI Taxonomy" id="1274357"/>
    <lineage>
        <taxon>Bacteria</taxon>
        <taxon>Bacillati</taxon>
        <taxon>Bacillota</taxon>
        <taxon>Bacilli</taxon>
        <taxon>Bacillales</taxon>
        <taxon>Bacillaceae</taxon>
        <taxon>Ornithinibacillus</taxon>
    </lineage>
</organism>
<protein>
    <recommendedName>
        <fullName evidence="11">Sigma-70 family RNA polymerase sigma factor</fullName>
    </recommendedName>
</protein>
<dbReference type="NCBIfam" id="TIGR02937">
    <property type="entry name" value="sigma70-ECF"/>
    <property type="match status" value="1"/>
</dbReference>
<keyword evidence="5" id="KW-0804">Transcription</keyword>
<dbReference type="Pfam" id="PF08281">
    <property type="entry name" value="Sigma70_r4_2"/>
    <property type="match status" value="1"/>
</dbReference>
<evidence type="ECO:0000256" key="3">
    <source>
        <dbReference type="ARBA" id="ARBA00023082"/>
    </source>
</evidence>
<evidence type="ECO:0000259" key="7">
    <source>
        <dbReference type="Pfam" id="PF04542"/>
    </source>
</evidence>
<dbReference type="Gene3D" id="1.10.10.10">
    <property type="entry name" value="Winged helix-like DNA-binding domain superfamily/Winged helix DNA-binding domain"/>
    <property type="match status" value="1"/>
</dbReference>
<dbReference type="Proteomes" id="UP000613512">
    <property type="component" value="Unassembled WGS sequence"/>
</dbReference>
<dbReference type="InterPro" id="IPR013324">
    <property type="entry name" value="RNA_pol_sigma_r3/r4-like"/>
</dbReference>
<dbReference type="InterPro" id="IPR007627">
    <property type="entry name" value="RNA_pol_sigma70_r2"/>
</dbReference>